<keyword evidence="3" id="KW-1185">Reference proteome</keyword>
<evidence type="ECO:0000313" key="3">
    <source>
        <dbReference type="Proteomes" id="UP000238007"/>
    </source>
</evidence>
<feature type="binding site" evidence="1">
    <location>
        <position position="290"/>
    </location>
    <ligand>
        <name>Zn(2+)</name>
        <dbReference type="ChEBI" id="CHEBI:29105"/>
    </ligand>
</feature>
<gene>
    <name evidence="2" type="ORF">CLV80_10878</name>
</gene>
<feature type="binding site" evidence="1">
    <location>
        <position position="340"/>
    </location>
    <ligand>
        <name>Zn(2+)</name>
        <dbReference type="ChEBI" id="CHEBI:29105"/>
    </ligand>
</feature>
<organism evidence="2 3">
    <name type="scientific">Yoonia maritima</name>
    <dbReference type="NCBI Taxonomy" id="1435347"/>
    <lineage>
        <taxon>Bacteria</taxon>
        <taxon>Pseudomonadati</taxon>
        <taxon>Pseudomonadota</taxon>
        <taxon>Alphaproteobacteria</taxon>
        <taxon>Rhodobacterales</taxon>
        <taxon>Paracoccaceae</taxon>
        <taxon>Yoonia</taxon>
    </lineage>
</organism>
<proteinExistence type="predicted"/>
<dbReference type="GO" id="GO:0046872">
    <property type="term" value="F:metal ion binding"/>
    <property type="evidence" value="ECO:0007669"/>
    <property type="project" value="UniProtKB-KW"/>
</dbReference>
<dbReference type="EMBL" id="PVTP01000008">
    <property type="protein sequence ID" value="PRY76614.1"/>
    <property type="molecule type" value="Genomic_DNA"/>
</dbReference>
<comment type="caution">
    <text evidence="2">The sequence shown here is derived from an EMBL/GenBank/DDBJ whole genome shotgun (WGS) entry which is preliminary data.</text>
</comment>
<dbReference type="PRINTS" id="PR01950">
    <property type="entry name" value="LANCSUPER"/>
</dbReference>
<dbReference type="Gene3D" id="1.50.10.20">
    <property type="match status" value="1"/>
</dbReference>
<dbReference type="OrthoDB" id="9148343at2"/>
<dbReference type="RefSeq" id="WP_106358261.1">
    <property type="nucleotide sequence ID" value="NZ_PVTP01000008.1"/>
</dbReference>
<dbReference type="AlphaFoldDB" id="A0A2T0VX53"/>
<dbReference type="Proteomes" id="UP000238007">
    <property type="component" value="Unassembled WGS sequence"/>
</dbReference>
<protein>
    <submittedName>
        <fullName evidence="2">Lanthionine synthetase-like protein</fullName>
    </submittedName>
</protein>
<sequence length="425" mass="45002">MNDEQTLGAAFGIGKALVRDAIWDQDRCNWLGPMNDTFLGSMLSGYGSLGPSIYDGTAGIALFLAQLGKITGDPIVTRTALGAINHATSRYSDCPDTVSLSFYTGQVGVGYAAITIGQLMDQPALVDSGKRIIVDVLSADLQGKCVLDVMLGVSASIPAIISLEDTLGRDVIKAPLLAWGDKILNLATEDDAGLSWNTTSEMQVNASGADWMEPSSTAKPNLLGYGHGACGIGLALLELGIAFDVPAMVSAGKRAFDYESHWFDDAQQSWPDLRYHGDTTATGRTEVAWCHGSTGIGLARLRAFALTGDPVFQAEAKTASRLTQQTLMTRLKPQTNMCLCHGVCGDVELFINDHDTLSGDEDLVVGAVQDFIANTFVDADRPFPYGGGDRHQPPGFMLGLAGTGYALLRTMNTGKPPSLLCVGNG</sequence>
<dbReference type="SUPFAM" id="SSF158745">
    <property type="entry name" value="LanC-like"/>
    <property type="match status" value="1"/>
</dbReference>
<keyword evidence="1" id="KW-0479">Metal-binding</keyword>
<dbReference type="Pfam" id="PF05147">
    <property type="entry name" value="LANC_like"/>
    <property type="match status" value="1"/>
</dbReference>
<dbReference type="PRINTS" id="PR01955">
    <property type="entry name" value="LANCFRANKIA"/>
</dbReference>
<evidence type="ECO:0000256" key="1">
    <source>
        <dbReference type="PIRSR" id="PIRSR607822-1"/>
    </source>
</evidence>
<evidence type="ECO:0000313" key="2">
    <source>
        <dbReference type="EMBL" id="PRY76614.1"/>
    </source>
</evidence>
<feature type="binding site" evidence="1">
    <location>
        <position position="341"/>
    </location>
    <ligand>
        <name>Zn(2+)</name>
        <dbReference type="ChEBI" id="CHEBI:29105"/>
    </ligand>
</feature>
<keyword evidence="1" id="KW-0862">Zinc</keyword>
<dbReference type="InterPro" id="IPR007822">
    <property type="entry name" value="LANC-like"/>
</dbReference>
<dbReference type="GO" id="GO:0031179">
    <property type="term" value="P:peptide modification"/>
    <property type="evidence" value="ECO:0007669"/>
    <property type="project" value="InterPro"/>
</dbReference>
<accession>A0A2T0VX53</accession>
<name>A0A2T0VX53_9RHOB</name>
<reference evidence="2 3" key="1">
    <citation type="submission" date="2018-03" db="EMBL/GenBank/DDBJ databases">
        <title>Genomic Encyclopedia of Archaeal and Bacterial Type Strains, Phase II (KMG-II): from individual species to whole genera.</title>
        <authorList>
            <person name="Goeker M."/>
        </authorList>
    </citation>
    <scope>NUCLEOTIDE SEQUENCE [LARGE SCALE GENOMIC DNA]</scope>
    <source>
        <strain evidence="2 3">DSM 101533</strain>
    </source>
</reference>
<dbReference type="SMART" id="SM01260">
    <property type="entry name" value="LANC_like"/>
    <property type="match status" value="1"/>
</dbReference>